<keyword evidence="1" id="KW-1133">Transmembrane helix</keyword>
<dbReference type="AlphaFoldDB" id="A0A2T0SS53"/>
<keyword evidence="1" id="KW-0472">Membrane</keyword>
<sequence length="66" mass="7419">MIFLTRVLFLLWHVPVVPPVLVLRVLAVFPFPWVVGRFVVPGGVLGRVRVFGSVLVFAGRDPPVRR</sequence>
<evidence type="ECO:0000313" key="2">
    <source>
        <dbReference type="EMBL" id="PRY36239.1"/>
    </source>
</evidence>
<dbReference type="RefSeq" id="WP_106192766.1">
    <property type="nucleotide sequence ID" value="NZ_PVTF01000012.1"/>
</dbReference>
<feature type="transmembrane region" description="Helical" evidence="1">
    <location>
        <begin position="7"/>
        <end position="32"/>
    </location>
</feature>
<gene>
    <name evidence="2" type="ORF">CLV43_112164</name>
</gene>
<comment type="caution">
    <text evidence="2">The sequence shown here is derived from an EMBL/GenBank/DDBJ whole genome shotgun (WGS) entry which is preliminary data.</text>
</comment>
<dbReference type="EMBL" id="PVTF01000012">
    <property type="protein sequence ID" value="PRY36239.1"/>
    <property type="molecule type" value="Genomic_DNA"/>
</dbReference>
<name>A0A2T0SS53_9PSEU</name>
<accession>A0A2T0SS53</accession>
<protein>
    <submittedName>
        <fullName evidence="2">Uncharacterized protein</fullName>
    </submittedName>
</protein>
<reference evidence="2 3" key="1">
    <citation type="submission" date="2018-03" db="EMBL/GenBank/DDBJ databases">
        <title>Genomic Encyclopedia of Archaeal and Bacterial Type Strains, Phase II (KMG-II): from individual species to whole genera.</title>
        <authorList>
            <person name="Goeker M."/>
        </authorList>
    </citation>
    <scope>NUCLEOTIDE SEQUENCE [LARGE SCALE GENOMIC DNA]</scope>
    <source>
        <strain evidence="2 3">DSM 44720</strain>
    </source>
</reference>
<keyword evidence="1" id="KW-0812">Transmembrane</keyword>
<organism evidence="2 3">
    <name type="scientific">Umezawaea tangerina</name>
    <dbReference type="NCBI Taxonomy" id="84725"/>
    <lineage>
        <taxon>Bacteria</taxon>
        <taxon>Bacillati</taxon>
        <taxon>Actinomycetota</taxon>
        <taxon>Actinomycetes</taxon>
        <taxon>Pseudonocardiales</taxon>
        <taxon>Pseudonocardiaceae</taxon>
        <taxon>Umezawaea</taxon>
    </lineage>
</organism>
<keyword evidence="3" id="KW-1185">Reference proteome</keyword>
<evidence type="ECO:0000313" key="3">
    <source>
        <dbReference type="Proteomes" id="UP000239494"/>
    </source>
</evidence>
<evidence type="ECO:0000256" key="1">
    <source>
        <dbReference type="SAM" id="Phobius"/>
    </source>
</evidence>
<proteinExistence type="predicted"/>
<dbReference type="Proteomes" id="UP000239494">
    <property type="component" value="Unassembled WGS sequence"/>
</dbReference>